<feature type="compositionally biased region" description="Low complexity" evidence="3">
    <location>
        <begin position="215"/>
        <end position="231"/>
    </location>
</feature>
<keyword evidence="2" id="KW-0106">Calcium</keyword>
<evidence type="ECO:0000313" key="5">
    <source>
        <dbReference type="EMBL" id="KAK8847282.1"/>
    </source>
</evidence>
<accession>A0ABR2HHG8</accession>
<dbReference type="SUPFAM" id="SSF49562">
    <property type="entry name" value="C2 domain (Calcium/lipid-binding domain, CaLB)"/>
    <property type="match status" value="1"/>
</dbReference>
<keyword evidence="6" id="KW-1185">Reference proteome</keyword>
<feature type="region of interest" description="Disordered" evidence="3">
    <location>
        <begin position="131"/>
        <end position="161"/>
    </location>
</feature>
<evidence type="ECO:0000256" key="1">
    <source>
        <dbReference type="ARBA" id="ARBA00022723"/>
    </source>
</evidence>
<protein>
    <recommendedName>
        <fullName evidence="4">C2 domain-containing protein</fullName>
    </recommendedName>
</protein>
<reference evidence="5 6" key="1">
    <citation type="submission" date="2024-04" db="EMBL/GenBank/DDBJ databases">
        <title>Tritrichomonas musculus Genome.</title>
        <authorList>
            <person name="Alves-Ferreira E."/>
            <person name="Grigg M."/>
            <person name="Lorenzi H."/>
            <person name="Galac M."/>
        </authorList>
    </citation>
    <scope>NUCLEOTIDE SEQUENCE [LARGE SCALE GENOMIC DNA]</scope>
    <source>
        <strain evidence="5 6">EAF2021</strain>
    </source>
</reference>
<feature type="compositionally biased region" description="Low complexity" evidence="3">
    <location>
        <begin position="190"/>
        <end position="207"/>
    </location>
</feature>
<keyword evidence="1" id="KW-0479">Metal-binding</keyword>
<comment type="caution">
    <text evidence="5">The sequence shown here is derived from an EMBL/GenBank/DDBJ whole genome shotgun (WGS) entry which is preliminary data.</text>
</comment>
<evidence type="ECO:0000256" key="3">
    <source>
        <dbReference type="SAM" id="MobiDB-lite"/>
    </source>
</evidence>
<dbReference type="CDD" id="cd00030">
    <property type="entry name" value="C2"/>
    <property type="match status" value="1"/>
</dbReference>
<feature type="region of interest" description="Disordered" evidence="3">
    <location>
        <begin position="190"/>
        <end position="237"/>
    </location>
</feature>
<sequence>MLYTLHVLVVEAAEITKLDQNYTHASCTVQTTTESKDSLVVPNNMYPRWNQDFHFNIQNPTVGNLHITIRDKDQYKKDMNISYIDIPYSSLPIGQVIDRWYDMIPFDREQKGGRIHLVVQMAPAGTPPFTPSTGYQQQPGYPTAQPGYPAAQPGYPPQTGYPPQPTQVYPQPGYAAPQPGYGMPQPGYGVPQPGYAAPQPGYGMPQPGYAPPQPGYGMPQQTYPQTGYPPYGTHPPY</sequence>
<dbReference type="Gene3D" id="2.60.40.150">
    <property type="entry name" value="C2 domain"/>
    <property type="match status" value="1"/>
</dbReference>
<dbReference type="PANTHER" id="PTHR45911:SF4">
    <property type="entry name" value="MULTIPLE C2 AND TRANSMEMBRANE DOMAIN-CONTAINING PROTEIN"/>
    <property type="match status" value="1"/>
</dbReference>
<dbReference type="Pfam" id="PF00168">
    <property type="entry name" value="C2"/>
    <property type="match status" value="1"/>
</dbReference>
<organism evidence="5 6">
    <name type="scientific">Tritrichomonas musculus</name>
    <dbReference type="NCBI Taxonomy" id="1915356"/>
    <lineage>
        <taxon>Eukaryota</taxon>
        <taxon>Metamonada</taxon>
        <taxon>Parabasalia</taxon>
        <taxon>Tritrichomonadida</taxon>
        <taxon>Tritrichomonadidae</taxon>
        <taxon>Tritrichomonas</taxon>
    </lineage>
</organism>
<evidence type="ECO:0000256" key="2">
    <source>
        <dbReference type="ARBA" id="ARBA00022837"/>
    </source>
</evidence>
<proteinExistence type="predicted"/>
<evidence type="ECO:0000259" key="4">
    <source>
        <dbReference type="PROSITE" id="PS50004"/>
    </source>
</evidence>
<dbReference type="InterPro" id="IPR000008">
    <property type="entry name" value="C2_dom"/>
</dbReference>
<feature type="domain" description="C2" evidence="4">
    <location>
        <begin position="1"/>
        <end position="101"/>
    </location>
</feature>
<name>A0ABR2HHG8_9EUKA</name>
<gene>
    <name evidence="5" type="ORF">M9Y10_019869</name>
</gene>
<dbReference type="SMART" id="SM00239">
    <property type="entry name" value="C2"/>
    <property type="match status" value="1"/>
</dbReference>
<dbReference type="PANTHER" id="PTHR45911">
    <property type="entry name" value="C2 DOMAIN-CONTAINING PROTEIN"/>
    <property type="match status" value="1"/>
</dbReference>
<evidence type="ECO:0000313" key="6">
    <source>
        <dbReference type="Proteomes" id="UP001470230"/>
    </source>
</evidence>
<dbReference type="InterPro" id="IPR035892">
    <property type="entry name" value="C2_domain_sf"/>
</dbReference>
<dbReference type="PROSITE" id="PS50004">
    <property type="entry name" value="C2"/>
    <property type="match status" value="1"/>
</dbReference>
<dbReference type="Proteomes" id="UP001470230">
    <property type="component" value="Unassembled WGS sequence"/>
</dbReference>
<dbReference type="EMBL" id="JAPFFF010000028">
    <property type="protein sequence ID" value="KAK8847282.1"/>
    <property type="molecule type" value="Genomic_DNA"/>
</dbReference>
<feature type="compositionally biased region" description="Low complexity" evidence="3">
    <location>
        <begin position="134"/>
        <end position="153"/>
    </location>
</feature>